<protein>
    <submittedName>
        <fullName evidence="5">Alanine racemase</fullName>
        <ecNumber evidence="5">5.1.1.1</ecNumber>
    </submittedName>
</protein>
<dbReference type="InterPro" id="IPR000821">
    <property type="entry name" value="Ala_racemase"/>
</dbReference>
<comment type="cofactor">
    <cofactor evidence="1">
        <name>pyridoxal 5'-phosphate</name>
        <dbReference type="ChEBI" id="CHEBI:597326"/>
    </cofactor>
</comment>
<dbReference type="NCBIfam" id="TIGR00492">
    <property type="entry name" value="alr"/>
    <property type="match status" value="1"/>
</dbReference>
<keyword evidence="6" id="KW-1185">Reference proteome</keyword>
<accession>A0ABV9R6S1</accession>
<evidence type="ECO:0000313" key="5">
    <source>
        <dbReference type="EMBL" id="MFC4828977.1"/>
    </source>
</evidence>
<gene>
    <name evidence="5" type="primary">alr</name>
    <name evidence="5" type="ORF">ACFPER_09270</name>
</gene>
<dbReference type="Proteomes" id="UP001595960">
    <property type="component" value="Unassembled WGS sequence"/>
</dbReference>
<dbReference type="EMBL" id="JBHSJC010000001">
    <property type="protein sequence ID" value="MFC4828977.1"/>
    <property type="molecule type" value="Genomic_DNA"/>
</dbReference>
<reference evidence="6" key="1">
    <citation type="journal article" date="2019" name="Int. J. Syst. Evol. Microbiol.">
        <title>The Global Catalogue of Microorganisms (GCM) 10K type strain sequencing project: providing services to taxonomists for standard genome sequencing and annotation.</title>
        <authorList>
            <consortium name="The Broad Institute Genomics Platform"/>
            <consortium name="The Broad Institute Genome Sequencing Center for Infectious Disease"/>
            <person name="Wu L."/>
            <person name="Ma J."/>
        </authorList>
    </citation>
    <scope>NUCLEOTIDE SEQUENCE [LARGE SCALE GENOMIC DNA]</scope>
    <source>
        <strain evidence="6">CGMCC 1.12192</strain>
    </source>
</reference>
<keyword evidence="2" id="KW-0663">Pyridoxal phosphate</keyword>
<dbReference type="SUPFAM" id="SSF50621">
    <property type="entry name" value="Alanine racemase C-terminal domain-like"/>
    <property type="match status" value="1"/>
</dbReference>
<organism evidence="5 6">
    <name type="scientific">Agromyces aurantiacus</name>
    <dbReference type="NCBI Taxonomy" id="165814"/>
    <lineage>
        <taxon>Bacteria</taxon>
        <taxon>Bacillati</taxon>
        <taxon>Actinomycetota</taxon>
        <taxon>Actinomycetes</taxon>
        <taxon>Micrococcales</taxon>
        <taxon>Microbacteriaceae</taxon>
        <taxon>Agromyces</taxon>
    </lineage>
</organism>
<proteinExistence type="predicted"/>
<comment type="caution">
    <text evidence="5">The sequence shown here is derived from an EMBL/GenBank/DDBJ whole genome shotgun (WGS) entry which is preliminary data.</text>
</comment>
<dbReference type="InterPro" id="IPR009006">
    <property type="entry name" value="Ala_racemase/Decarboxylase_C"/>
</dbReference>
<dbReference type="PROSITE" id="PS00395">
    <property type="entry name" value="ALANINE_RACEMASE"/>
    <property type="match status" value="1"/>
</dbReference>
<evidence type="ECO:0000256" key="1">
    <source>
        <dbReference type="ARBA" id="ARBA00001933"/>
    </source>
</evidence>
<dbReference type="SMART" id="SM01005">
    <property type="entry name" value="Ala_racemase_C"/>
    <property type="match status" value="1"/>
</dbReference>
<dbReference type="InterPro" id="IPR029066">
    <property type="entry name" value="PLP-binding_barrel"/>
</dbReference>
<dbReference type="Gene3D" id="2.40.37.10">
    <property type="entry name" value="Lyase, Ornithine Decarboxylase, Chain A, domain 1"/>
    <property type="match status" value="1"/>
</dbReference>
<dbReference type="PANTHER" id="PTHR30511:SF0">
    <property type="entry name" value="ALANINE RACEMASE, CATABOLIC-RELATED"/>
    <property type="match status" value="1"/>
</dbReference>
<dbReference type="InterPro" id="IPR001608">
    <property type="entry name" value="Ala_racemase_N"/>
</dbReference>
<dbReference type="Pfam" id="PF01168">
    <property type="entry name" value="Ala_racemase_N"/>
    <property type="match status" value="1"/>
</dbReference>
<evidence type="ECO:0000256" key="2">
    <source>
        <dbReference type="ARBA" id="ARBA00022898"/>
    </source>
</evidence>
<evidence type="ECO:0000259" key="4">
    <source>
        <dbReference type="SMART" id="SM01005"/>
    </source>
</evidence>
<dbReference type="RefSeq" id="WP_204392329.1">
    <property type="nucleotide sequence ID" value="NZ_JAFBBW010000001.1"/>
</dbReference>
<sequence>MTPAPGWVEVDLDAIEHNLDTVLRRIDDTADVCAVVKADAYGHGIEHVLPLVIARGIGTIGITSTDEAVAARFLGYTGRILRIRPALAEEVEEGIAHGVEEWIGGADHAEVVARVAAARGIRIRAHVSINATGITRDGIELAAPGGPDEMGRVLARRELEIVGVCSHFPCEDRADVAHGAAAFQVQAAAALRAMPAGRDAVRRHCATSFAALTVPESRFDLVRIGAALYGDTAAPDPALRPAFTLKSRVAAVNRYPAGRTVGYERTHRLERDALLASVPIGYADGVQRSLGGRASVLIRGRRVPIVDRHAMNTLTVDATSLGHVEPGDEVVFYGSQGDERISSADLEHANGHIAADLYSVWGRLHPRVPVRTAARAL</sequence>
<evidence type="ECO:0000313" key="6">
    <source>
        <dbReference type="Proteomes" id="UP001595960"/>
    </source>
</evidence>
<keyword evidence="3 5" id="KW-0413">Isomerase</keyword>
<dbReference type="InterPro" id="IPR020622">
    <property type="entry name" value="Ala_racemase_pyridoxalP-BS"/>
</dbReference>
<feature type="domain" description="Alanine racemase C-terminal" evidence="4">
    <location>
        <begin position="242"/>
        <end position="370"/>
    </location>
</feature>
<dbReference type="EC" id="5.1.1.1" evidence="5"/>
<dbReference type="SUPFAM" id="SSF51419">
    <property type="entry name" value="PLP-binding barrel"/>
    <property type="match status" value="1"/>
</dbReference>
<dbReference type="Gene3D" id="3.20.20.10">
    <property type="entry name" value="Alanine racemase"/>
    <property type="match status" value="1"/>
</dbReference>
<dbReference type="InterPro" id="IPR011079">
    <property type="entry name" value="Ala_racemase_C"/>
</dbReference>
<dbReference type="GO" id="GO:0008784">
    <property type="term" value="F:alanine racemase activity"/>
    <property type="evidence" value="ECO:0007669"/>
    <property type="project" value="UniProtKB-EC"/>
</dbReference>
<evidence type="ECO:0000256" key="3">
    <source>
        <dbReference type="ARBA" id="ARBA00023235"/>
    </source>
</evidence>
<name>A0ABV9R6S1_9MICO</name>
<dbReference type="PRINTS" id="PR00992">
    <property type="entry name" value="ALARACEMASE"/>
</dbReference>
<dbReference type="Pfam" id="PF00842">
    <property type="entry name" value="Ala_racemase_C"/>
    <property type="match status" value="1"/>
</dbReference>
<dbReference type="PANTHER" id="PTHR30511">
    <property type="entry name" value="ALANINE RACEMASE"/>
    <property type="match status" value="1"/>
</dbReference>